<keyword evidence="1" id="KW-1133">Transmembrane helix</keyword>
<dbReference type="AlphaFoldDB" id="A0A6P8HXQ8"/>
<dbReference type="RefSeq" id="XP_031557455.1">
    <property type="nucleotide sequence ID" value="XM_031701595.1"/>
</dbReference>
<protein>
    <submittedName>
        <fullName evidence="3">Uncharacterized protein LOC116294065</fullName>
    </submittedName>
</protein>
<keyword evidence="1" id="KW-0472">Membrane</keyword>
<name>A0A6P8HXQ8_ACTTE</name>
<evidence type="ECO:0000256" key="1">
    <source>
        <dbReference type="SAM" id="Phobius"/>
    </source>
</evidence>
<evidence type="ECO:0000313" key="2">
    <source>
        <dbReference type="Proteomes" id="UP000515163"/>
    </source>
</evidence>
<proteinExistence type="predicted"/>
<sequence>MSSYLRRGLLHYFKIGSFVRARSRGISTIVSRRSQVVTKQDVGVSTRFSLKQNSKLLTIPGNVRFLASGADSKGVLRQKLWKILRVLFMVTGGIVWGLPAVLYIGFKTGLIKVEVEEREESEHVRHDERLFSVFDVSRDAEHDSRAIEISDKSSALMKIWNKLKLEEGVLKKFGEPVDLIGYQGKCSSCRFSNKYPHFDSAELKKGSSEIIQDSEILDENKKENENGIVGWCVSCIVAGPKQTGILDLEFSKDNKEWIPVSLRLEELQKTGDVVCNVSGPLPNGITRFIRLSND</sequence>
<dbReference type="GeneID" id="116294065"/>
<dbReference type="Proteomes" id="UP000515163">
    <property type="component" value="Unplaced"/>
</dbReference>
<dbReference type="InParanoid" id="A0A6P8HXQ8"/>
<keyword evidence="1" id="KW-0812">Transmembrane</keyword>
<keyword evidence="2" id="KW-1185">Reference proteome</keyword>
<feature type="transmembrane region" description="Helical" evidence="1">
    <location>
        <begin position="86"/>
        <end position="106"/>
    </location>
</feature>
<evidence type="ECO:0000313" key="3">
    <source>
        <dbReference type="RefSeq" id="XP_031557455.1"/>
    </source>
</evidence>
<dbReference type="KEGG" id="aten:116294065"/>
<organism evidence="2 3">
    <name type="scientific">Actinia tenebrosa</name>
    <name type="common">Australian red waratah sea anemone</name>
    <dbReference type="NCBI Taxonomy" id="6105"/>
    <lineage>
        <taxon>Eukaryota</taxon>
        <taxon>Metazoa</taxon>
        <taxon>Cnidaria</taxon>
        <taxon>Anthozoa</taxon>
        <taxon>Hexacorallia</taxon>
        <taxon>Actiniaria</taxon>
        <taxon>Actiniidae</taxon>
        <taxon>Actinia</taxon>
    </lineage>
</organism>
<accession>A0A6P8HXQ8</accession>
<dbReference type="OrthoDB" id="5961352at2759"/>
<reference evidence="3" key="1">
    <citation type="submission" date="2025-08" db="UniProtKB">
        <authorList>
            <consortium name="RefSeq"/>
        </authorList>
    </citation>
    <scope>IDENTIFICATION</scope>
    <source>
        <tissue evidence="3">Tentacle</tissue>
    </source>
</reference>
<gene>
    <name evidence="3" type="primary">LOC116294065</name>
</gene>